<reference evidence="2 3" key="1">
    <citation type="submission" date="2021-10" db="EMBL/GenBank/DDBJ databases">
        <title>Anaerobic single-cell dispensing facilitates the cultivation of human gut bacteria.</title>
        <authorList>
            <person name="Afrizal A."/>
        </authorList>
    </citation>
    <scope>NUCLEOTIDE SEQUENCE [LARGE SCALE GENOMIC DNA]</scope>
    <source>
        <strain evidence="2 3">CLA-AA-H276</strain>
    </source>
</reference>
<feature type="transmembrane region" description="Helical" evidence="1">
    <location>
        <begin position="12"/>
        <end position="32"/>
    </location>
</feature>
<dbReference type="EMBL" id="JAJEPS010000002">
    <property type="protein sequence ID" value="MCC2125384.1"/>
    <property type="molecule type" value="Genomic_DNA"/>
</dbReference>
<organism evidence="2 3">
    <name type="scientific">Hominiventricola filiformis</name>
    <dbReference type="NCBI Taxonomy" id="2885352"/>
    <lineage>
        <taxon>Bacteria</taxon>
        <taxon>Bacillati</taxon>
        <taxon>Bacillota</taxon>
        <taxon>Clostridia</taxon>
        <taxon>Lachnospirales</taxon>
        <taxon>Lachnospiraceae</taxon>
        <taxon>Hominiventricola</taxon>
    </lineage>
</organism>
<feature type="transmembrane region" description="Helical" evidence="1">
    <location>
        <begin position="133"/>
        <end position="158"/>
    </location>
</feature>
<keyword evidence="1" id="KW-0812">Transmembrane</keyword>
<feature type="transmembrane region" description="Helical" evidence="1">
    <location>
        <begin position="203"/>
        <end position="231"/>
    </location>
</feature>
<keyword evidence="1" id="KW-0472">Membrane</keyword>
<feature type="transmembrane region" description="Helical" evidence="1">
    <location>
        <begin position="178"/>
        <end position="196"/>
    </location>
</feature>
<feature type="transmembrane region" description="Helical" evidence="1">
    <location>
        <begin position="333"/>
        <end position="354"/>
    </location>
</feature>
<feature type="transmembrane region" description="Helical" evidence="1">
    <location>
        <begin position="391"/>
        <end position="410"/>
    </location>
</feature>
<feature type="transmembrane region" description="Helical" evidence="1">
    <location>
        <begin position="38"/>
        <end position="58"/>
    </location>
</feature>
<feature type="transmembrane region" description="Helical" evidence="1">
    <location>
        <begin position="251"/>
        <end position="273"/>
    </location>
</feature>
<keyword evidence="1" id="KW-1133">Transmembrane helix</keyword>
<feature type="transmembrane region" description="Helical" evidence="1">
    <location>
        <begin position="99"/>
        <end position="121"/>
    </location>
</feature>
<dbReference type="Proteomes" id="UP001198220">
    <property type="component" value="Unassembled WGS sequence"/>
</dbReference>
<feature type="transmembrane region" description="Helical" evidence="1">
    <location>
        <begin position="366"/>
        <end position="385"/>
    </location>
</feature>
<evidence type="ECO:0000313" key="2">
    <source>
        <dbReference type="EMBL" id="MCC2125384.1"/>
    </source>
</evidence>
<dbReference type="PROSITE" id="PS51257">
    <property type="entry name" value="PROKAR_LIPOPROTEIN"/>
    <property type="match status" value="1"/>
</dbReference>
<evidence type="ECO:0000256" key="1">
    <source>
        <dbReference type="SAM" id="Phobius"/>
    </source>
</evidence>
<accession>A0AAE3A6F7</accession>
<name>A0AAE3A6F7_9FIRM</name>
<dbReference type="RefSeq" id="WP_308458830.1">
    <property type="nucleotide sequence ID" value="NZ_JAJEPS010000002.1"/>
</dbReference>
<gene>
    <name evidence="2" type="ORF">LKD36_04230</name>
</gene>
<evidence type="ECO:0000313" key="3">
    <source>
        <dbReference type="Proteomes" id="UP001198220"/>
    </source>
</evidence>
<feature type="transmembrane region" description="Helical" evidence="1">
    <location>
        <begin position="293"/>
        <end position="313"/>
    </location>
</feature>
<evidence type="ECO:0008006" key="4">
    <source>
        <dbReference type="Google" id="ProtNLM"/>
    </source>
</evidence>
<sequence length="425" mass="48727">MSEIKVKKKSFFAYIAMTISFIGSCSIFQGTAGSLRWMLFYYGSPLILLLLSIYYVSLNRDIRVKKERKFFIGLFITPRIIMVLYSCVIWLISSTAFPYISRGISNTLFQCAAYICGVCIACGEKDDILEISLASAITVFGLAYLNGFIQNGISFIYALNPFSTLADNFRQFTELHEVAYIIGLCILMNLIIGKHTSLKKKNILFWVSVIVFIIAWKRIGIFAVAITYLYFVVFSRSKKGNKSFFVKMTGIIGTIICLAYVSLIVSGKFVTLLQSLGIDMMGRDIIYAYFRKFTTFAPTFMGKGVGFVGRQFDYTTRADLYHMVSIRALHNDFFKMYIEIGYIGFIVWVFWWMIKMSQIIQKRYGVKKAFICLLFILYAFILYTTDNAESYTNFQMLLSAIITYISCFYVDNKTKDKKAESVKVI</sequence>
<keyword evidence="3" id="KW-1185">Reference proteome</keyword>
<proteinExistence type="predicted"/>
<comment type="caution">
    <text evidence="2">The sequence shown here is derived from an EMBL/GenBank/DDBJ whole genome shotgun (WGS) entry which is preliminary data.</text>
</comment>
<protein>
    <recommendedName>
        <fullName evidence="4">O-antigen ligase</fullName>
    </recommendedName>
</protein>
<feature type="transmembrane region" description="Helical" evidence="1">
    <location>
        <begin position="70"/>
        <end position="93"/>
    </location>
</feature>
<dbReference type="AlphaFoldDB" id="A0AAE3A6F7"/>